<evidence type="ECO:0008006" key="2">
    <source>
        <dbReference type="Google" id="ProtNLM"/>
    </source>
</evidence>
<dbReference type="EMBL" id="DACRBY010000062">
    <property type="protein sequence ID" value="HAS8542896.1"/>
    <property type="molecule type" value="Genomic_DNA"/>
</dbReference>
<dbReference type="Proteomes" id="UP000863257">
    <property type="component" value="Unassembled WGS sequence"/>
</dbReference>
<proteinExistence type="predicted"/>
<evidence type="ECO:0000313" key="1">
    <source>
        <dbReference type="EMBL" id="HAS8542896.1"/>
    </source>
</evidence>
<dbReference type="InterPro" id="IPR035958">
    <property type="entry name" value="SecB-like_sf"/>
</dbReference>
<dbReference type="RefSeq" id="WP_108243992.1">
    <property type="nucleotide sequence ID" value="NZ_CP035784.1"/>
</dbReference>
<dbReference type="AlphaFoldDB" id="A0A8H9N575"/>
<name>A0A8H9N575_VIBVL</name>
<comment type="caution">
    <text evidence="1">The sequence shown here is derived from an EMBL/GenBank/DDBJ whole genome shotgun (WGS) entry which is preliminary data.</text>
</comment>
<accession>A0A8H9N575</accession>
<protein>
    <recommendedName>
        <fullName evidence="2">Preprotein translocase subunit SecB</fullName>
    </recommendedName>
</protein>
<reference evidence="1" key="1">
    <citation type="journal article" date="2018" name="Genome Biol.">
        <title>SKESA: strategic k-mer extension for scrupulous assemblies.</title>
        <authorList>
            <person name="Souvorov A."/>
            <person name="Agarwala R."/>
            <person name="Lipman D.J."/>
        </authorList>
    </citation>
    <scope>NUCLEOTIDE SEQUENCE</scope>
    <source>
        <strain evidence="1">BCW_3452</strain>
    </source>
</reference>
<organism evidence="1">
    <name type="scientific">Vibrio vulnificus</name>
    <dbReference type="NCBI Taxonomy" id="672"/>
    <lineage>
        <taxon>Bacteria</taxon>
        <taxon>Pseudomonadati</taxon>
        <taxon>Pseudomonadota</taxon>
        <taxon>Gammaproteobacteria</taxon>
        <taxon>Vibrionales</taxon>
        <taxon>Vibrionaceae</taxon>
        <taxon>Vibrio</taxon>
    </lineage>
</organism>
<reference evidence="1" key="2">
    <citation type="submission" date="2019-01" db="EMBL/GenBank/DDBJ databases">
        <authorList>
            <consortium name="NCBI Pathogen Detection Project"/>
        </authorList>
    </citation>
    <scope>NUCLEOTIDE SEQUENCE</scope>
    <source>
        <strain evidence="1">BCW_3452</strain>
    </source>
</reference>
<gene>
    <name evidence="1" type="ORF">I7730_24300</name>
</gene>
<dbReference type="SUPFAM" id="SSF54611">
    <property type="entry name" value="SecB-like"/>
    <property type="match status" value="1"/>
</dbReference>
<dbReference type="Gene3D" id="3.10.420.10">
    <property type="entry name" value="SecB-like"/>
    <property type="match status" value="1"/>
</dbReference>
<sequence>MDKKLISEAIDALELLDVYLYSTSVSRFQDITSDSFPEEMKQQNKLSISAEFLESENDQDGQRVINAKVVLGYRYILEEEEEQVLSELEACFIAKYHQSKHICEEAIEEFMKYNVIHNVWPFWREHAFRLSTEANLPKPIISLFKQQPTPK</sequence>